<evidence type="ECO:0000313" key="11">
    <source>
        <dbReference type="Proteomes" id="UP000887563"/>
    </source>
</evidence>
<name>A0A914MVG9_MELIC</name>
<comment type="catalytic activity">
    <reaction evidence="8">
        <text>DNA(n) + a 2'-deoxyribonucleoside 5'-triphosphate = DNA(n+1) + diphosphate</text>
        <dbReference type="Rhea" id="RHEA:22508"/>
        <dbReference type="Rhea" id="RHEA-COMP:17339"/>
        <dbReference type="Rhea" id="RHEA-COMP:17340"/>
        <dbReference type="ChEBI" id="CHEBI:33019"/>
        <dbReference type="ChEBI" id="CHEBI:61560"/>
        <dbReference type="ChEBI" id="CHEBI:173112"/>
        <dbReference type="EC" id="2.7.7.7"/>
    </reaction>
</comment>
<keyword evidence="3" id="KW-0808">Transferase</keyword>
<evidence type="ECO:0000259" key="10">
    <source>
        <dbReference type="Pfam" id="PF03175"/>
    </source>
</evidence>
<dbReference type="Gene3D" id="3.90.1600.10">
    <property type="entry name" value="Palm domain of DNA polymerase"/>
    <property type="match status" value="1"/>
</dbReference>
<evidence type="ECO:0000256" key="5">
    <source>
        <dbReference type="ARBA" id="ARBA00022705"/>
    </source>
</evidence>
<keyword evidence="5" id="KW-0235">DNA replication</keyword>
<dbReference type="InterPro" id="IPR023211">
    <property type="entry name" value="DNA_pol_palm_dom_sf"/>
</dbReference>
<dbReference type="Proteomes" id="UP000887563">
    <property type="component" value="Unplaced"/>
</dbReference>
<feature type="domain" description="DNA-directed DNA polymerase family B mitochondria/virus" evidence="10">
    <location>
        <begin position="1065"/>
        <end position="1262"/>
    </location>
</feature>
<feature type="region of interest" description="Disordered" evidence="9">
    <location>
        <begin position="63"/>
        <end position="96"/>
    </location>
</feature>
<protein>
    <recommendedName>
        <fullName evidence="2">DNA-directed DNA polymerase</fullName>
        <ecNumber evidence="2">2.7.7.7</ecNumber>
    </recommendedName>
</protein>
<evidence type="ECO:0000313" key="12">
    <source>
        <dbReference type="WBParaSite" id="Minc3s02837g31752"/>
    </source>
</evidence>
<evidence type="ECO:0000256" key="8">
    <source>
        <dbReference type="ARBA" id="ARBA00049244"/>
    </source>
</evidence>
<keyword evidence="11" id="KW-1185">Reference proteome</keyword>
<dbReference type="Gene3D" id="3.40.960.10">
    <property type="entry name" value="VSR Endonuclease"/>
    <property type="match status" value="1"/>
</dbReference>
<accession>A0A914MVG9</accession>
<keyword evidence="7" id="KW-0238">DNA-binding</keyword>
<dbReference type="SUPFAM" id="SSF56672">
    <property type="entry name" value="DNA/RNA polymerases"/>
    <property type="match status" value="1"/>
</dbReference>
<dbReference type="InterPro" id="IPR004868">
    <property type="entry name" value="DNA-dir_DNA_pol_B_mt/vir"/>
</dbReference>
<proteinExistence type="inferred from homology"/>
<dbReference type="PANTHER" id="PTHR33568:SF3">
    <property type="entry name" value="DNA-DIRECTED DNA POLYMERASE"/>
    <property type="match status" value="1"/>
</dbReference>
<dbReference type="GO" id="GO:0006260">
    <property type="term" value="P:DNA replication"/>
    <property type="evidence" value="ECO:0007669"/>
    <property type="project" value="UniProtKB-KW"/>
</dbReference>
<evidence type="ECO:0000256" key="3">
    <source>
        <dbReference type="ARBA" id="ARBA00022679"/>
    </source>
</evidence>
<dbReference type="SUPFAM" id="SSF53098">
    <property type="entry name" value="Ribonuclease H-like"/>
    <property type="match status" value="1"/>
</dbReference>
<evidence type="ECO:0000256" key="6">
    <source>
        <dbReference type="ARBA" id="ARBA00022932"/>
    </source>
</evidence>
<dbReference type="GO" id="GO:0000166">
    <property type="term" value="F:nucleotide binding"/>
    <property type="evidence" value="ECO:0007669"/>
    <property type="project" value="InterPro"/>
</dbReference>
<organism evidence="11 12">
    <name type="scientific">Meloidogyne incognita</name>
    <name type="common">Southern root-knot nematode worm</name>
    <name type="synonym">Oxyuris incognita</name>
    <dbReference type="NCBI Taxonomy" id="6306"/>
    <lineage>
        <taxon>Eukaryota</taxon>
        <taxon>Metazoa</taxon>
        <taxon>Ecdysozoa</taxon>
        <taxon>Nematoda</taxon>
        <taxon>Chromadorea</taxon>
        <taxon>Rhabditida</taxon>
        <taxon>Tylenchina</taxon>
        <taxon>Tylenchomorpha</taxon>
        <taxon>Tylenchoidea</taxon>
        <taxon>Meloidogynidae</taxon>
        <taxon>Meloidogyninae</taxon>
        <taxon>Meloidogyne</taxon>
        <taxon>Meloidogyne incognita group</taxon>
    </lineage>
</organism>
<dbReference type="WBParaSite" id="Minc3s02837g31752">
    <property type="protein sequence ID" value="Minc3s02837g31752"/>
    <property type="gene ID" value="Minc3s02837g31752"/>
</dbReference>
<feature type="compositionally biased region" description="Low complexity" evidence="9">
    <location>
        <begin position="76"/>
        <end position="96"/>
    </location>
</feature>
<comment type="similarity">
    <text evidence="1">Belongs to the DNA polymerase type-B family.</text>
</comment>
<feature type="domain" description="DNA-directed DNA polymerase family B mitochondria/virus" evidence="10">
    <location>
        <begin position="1432"/>
        <end position="1598"/>
    </location>
</feature>
<dbReference type="Gene3D" id="3.30.420.10">
    <property type="entry name" value="Ribonuclease H-like superfamily/Ribonuclease H"/>
    <property type="match status" value="1"/>
</dbReference>
<evidence type="ECO:0000256" key="9">
    <source>
        <dbReference type="SAM" id="MobiDB-lite"/>
    </source>
</evidence>
<dbReference type="PANTHER" id="PTHR33568">
    <property type="entry name" value="DNA POLYMERASE"/>
    <property type="match status" value="1"/>
</dbReference>
<evidence type="ECO:0000256" key="2">
    <source>
        <dbReference type="ARBA" id="ARBA00012417"/>
    </source>
</evidence>
<dbReference type="InterPro" id="IPR043502">
    <property type="entry name" value="DNA/RNA_pol_sf"/>
</dbReference>
<dbReference type="GO" id="GO:0042575">
    <property type="term" value="C:DNA polymerase complex"/>
    <property type="evidence" value="ECO:0007669"/>
    <property type="project" value="UniProtKB-ARBA"/>
</dbReference>
<dbReference type="EC" id="2.7.7.7" evidence="2"/>
<evidence type="ECO:0000256" key="7">
    <source>
        <dbReference type="ARBA" id="ARBA00023125"/>
    </source>
</evidence>
<dbReference type="InterPro" id="IPR012337">
    <property type="entry name" value="RNaseH-like_sf"/>
</dbReference>
<reference evidence="12" key="1">
    <citation type="submission" date="2022-11" db="UniProtKB">
        <authorList>
            <consortium name="WormBaseParasite"/>
        </authorList>
    </citation>
    <scope>IDENTIFICATION</scope>
</reference>
<dbReference type="Pfam" id="PF03175">
    <property type="entry name" value="DNA_pol_B_2"/>
    <property type="match status" value="2"/>
</dbReference>
<dbReference type="GO" id="GO:0003887">
    <property type="term" value="F:DNA-directed DNA polymerase activity"/>
    <property type="evidence" value="ECO:0007669"/>
    <property type="project" value="UniProtKB-KW"/>
</dbReference>
<keyword evidence="6" id="KW-0239">DNA-directed DNA polymerase</keyword>
<sequence>MDQTVDFNSRGNNKEVMITNVRDGDTRNMLNDDCSVKAATPIEAITIAELEEVRAFIIEQRKKKEAAEARRRRSITKSSTTLSSVSSKSKPPSAKKMQIKKIKKTGHNDGVIKAIVERNKNEENIEPVDDVMMDYEDEEDDSEDPDPNEIVDLDDNEEEYKKMKSERHQRAMNLVPEGVLNRAQILKEPRKGLFIYQCTECREDQKKREYFLFKAGSSDNAILTIELCAEDLDKNILLGMSYSGPWGQATKNFKYDQQTSSFEKVAEVFYTRRGPNIARGNDNKLLSLLKLCWILHQCDYCSRLQTSLANDLFLQKCGEKYELNFILKISTRIWKNMDRHVAEVAIESLKEKRIRLAHQLEVLMGIELDEKQLKEDFYAAFIKHHRKQNPQITIGRIHEYFLKQRNALGRQAIVDVVKDELYTALGNPNSQFWEQIDFEAAIDICCYARYIDPKKRRENSPIIIMNDITKRVESQLNINEEGEGTSGTITMEHAEMSRSKIVGEFPIKHFYNEEVSENIKSTKFKIGVFRTVFRVRNVDDAPEGSDKLLEDLVDHFLAKADNASGGKSEKCSIIIRSSVLEKPIQIPYRGLAQNTPQVVMEQFDAVDQSGKRMGRPSLYSQPIHIEIVMGPSHDEALELLKQDQGGMGRKSREIHQGVDINNLIPVHNETLNPPSNVHCLILAVQLKILHVNLDKTILENKKFQRLVNGQNKNARFKREFLIKEMLQQLFRHGIRYPTCAAEYTFDEHVPMLQRYLNVRWPGKYRISVFGEHGKLRPLWKGTERAEHEIALYLKDGHYYGIRNVNALFGSYYCIDCEAPYTKKVDHRKKCVAKCPRCCGMGFGFPCKVLEDFSKKCLQCLNIFKNPDCYKRHIEKGICKIFKRCEECGHVYRVKKAKSKESESESTDEDVEKDNGHTCFIKFCSLCFSKHKLDEQCYVQPIVPKHDQEYLLIVFDFECELISPTRNQEYWDQLQKDNPINSLPNDENYQLHHVNCVSALLMCYQCIGNDNWKNERTGSCKICGINKPRMRTWTAADFSNPLREFLEWLINGLGNQRTGKTYAISHYGGRYDMHLLLGELIKHFGIEPKITRTGNKLYEVLIKKQRSRFPYISFRDSFNWTMLKLEQLPKALALEIDEGGKSFFPHGWNFNKNMDVRLKGLPDQQYYYPDSMGKERRKMFEEWYTANKNEPFCLREQIVEYCQQDVRILAHALVKLQRLFFALATEPAKRDDVLVNSMTIASACIRHFCINYLKKAQMGIIPDNGYHKDTNQSAIALKYLRWLSHKTDLQIQHRESPEGEKRVRVSDRSLLRLDGYIKSTHGGWDQAIEFLGCAWHGHECLYRPHEICLNGKTSLYNKDKLEERIRLLKEAGIWTIPVWECEVVKDLEECPEMSQFFDKLPDIGPLYPRDAFHGGRTGPLSLKCDLEGTLEKAYEISCFDVVSLYPAVNFYAFYPIGHPKVLELNKNVNWTKPEDLHPFKGLFKIFIIPPDDLYLPVIPENIHGKLIFHLCRSCAVEASPGLAIRANRKYNKEIGHEWCPHKDDERGFVSTTCSVELELALKKGYRVTKVYSIYHWEQWSDTLLRPYVQDMMCLKIEASGWPSSVLVPGNPEIEDQRKKEFIERNQREYGIHLDPTRIERNEGMRYLAKTCNNSMWGRWALRCNLSKDCITSSPVELHTILNDPKLELGAVEMLAPNLFSVPYKQRREFVRPHDKYNIAVALITTATARIMLYDYMERIVKEKDCKLLYTDTDSCFYLHRCGQTPPFRVGEMLGMMDREYEEWNIIAFYTGGCKQYAMKMKHRISGEIKFIVKCRGCWDKVDSPLDFNQFKKMVEAYGEEQEPVILERIHFQPSWRRGEVTSRSQKRRYAPIYDKGIVDDNFDCYPYGYRGEPLIDPIYLE</sequence>
<dbReference type="InterPro" id="IPR036397">
    <property type="entry name" value="RNaseH_sf"/>
</dbReference>
<evidence type="ECO:0000256" key="1">
    <source>
        <dbReference type="ARBA" id="ARBA00005755"/>
    </source>
</evidence>
<keyword evidence="4" id="KW-0548">Nucleotidyltransferase</keyword>
<evidence type="ECO:0000256" key="4">
    <source>
        <dbReference type="ARBA" id="ARBA00022695"/>
    </source>
</evidence>
<dbReference type="GO" id="GO:0003677">
    <property type="term" value="F:DNA binding"/>
    <property type="evidence" value="ECO:0007669"/>
    <property type="project" value="UniProtKB-KW"/>
</dbReference>